<evidence type="ECO:0000256" key="7">
    <source>
        <dbReference type="PROSITE-ProRule" id="PRU01091"/>
    </source>
</evidence>
<name>A0A9X5GT52_9FIRM</name>
<feature type="DNA-binding region" description="OmpR/PhoB-type" evidence="7">
    <location>
        <begin position="125"/>
        <end position="221"/>
    </location>
</feature>
<dbReference type="AlphaFoldDB" id="A0A9X5GT52"/>
<evidence type="ECO:0000256" key="2">
    <source>
        <dbReference type="ARBA" id="ARBA00023015"/>
    </source>
</evidence>
<feature type="domain" description="OmpR/PhoB-type" evidence="9">
    <location>
        <begin position="125"/>
        <end position="221"/>
    </location>
</feature>
<dbReference type="GO" id="GO:0000976">
    <property type="term" value="F:transcription cis-regulatory region binding"/>
    <property type="evidence" value="ECO:0007669"/>
    <property type="project" value="TreeGrafter"/>
</dbReference>
<dbReference type="PROSITE" id="PS50110">
    <property type="entry name" value="RESPONSE_REGULATORY"/>
    <property type="match status" value="1"/>
</dbReference>
<organism evidence="10 11">
    <name type="scientific">Parablautia muri</name>
    <dbReference type="NCBI Taxonomy" id="2320879"/>
    <lineage>
        <taxon>Bacteria</taxon>
        <taxon>Bacillati</taxon>
        <taxon>Bacillota</taxon>
        <taxon>Clostridia</taxon>
        <taxon>Lachnospirales</taxon>
        <taxon>Lachnospiraceae</taxon>
        <taxon>Parablautia</taxon>
    </lineage>
</organism>
<dbReference type="InterPro" id="IPR036388">
    <property type="entry name" value="WH-like_DNA-bd_sf"/>
</dbReference>
<dbReference type="GO" id="GO:0005829">
    <property type="term" value="C:cytosol"/>
    <property type="evidence" value="ECO:0007669"/>
    <property type="project" value="TreeGrafter"/>
</dbReference>
<evidence type="ECO:0000256" key="3">
    <source>
        <dbReference type="ARBA" id="ARBA00023125"/>
    </source>
</evidence>
<evidence type="ECO:0000256" key="5">
    <source>
        <dbReference type="ARBA" id="ARBA00024867"/>
    </source>
</evidence>
<dbReference type="PANTHER" id="PTHR48111:SF43">
    <property type="entry name" value="STAGE 0 SPORULATION PROTEIN A HOMOLOG"/>
    <property type="match status" value="1"/>
</dbReference>
<dbReference type="PROSITE" id="PS51755">
    <property type="entry name" value="OMPR_PHOB"/>
    <property type="match status" value="1"/>
</dbReference>
<evidence type="ECO:0000256" key="6">
    <source>
        <dbReference type="PROSITE-ProRule" id="PRU00169"/>
    </source>
</evidence>
<dbReference type="Gene3D" id="3.40.50.2300">
    <property type="match status" value="1"/>
</dbReference>
<feature type="domain" description="Response regulatory" evidence="8">
    <location>
        <begin position="3"/>
        <end position="116"/>
    </location>
</feature>
<comment type="caution">
    <text evidence="10">The sequence shown here is derived from an EMBL/GenBank/DDBJ whole genome shotgun (WGS) entry which is preliminary data.</text>
</comment>
<dbReference type="InterPro" id="IPR001789">
    <property type="entry name" value="Sig_transdc_resp-reg_receiver"/>
</dbReference>
<dbReference type="CDD" id="cd00383">
    <property type="entry name" value="trans_reg_C"/>
    <property type="match status" value="1"/>
</dbReference>
<dbReference type="RefSeq" id="WP_160560717.1">
    <property type="nucleotide sequence ID" value="NZ_QZDT01000022.1"/>
</dbReference>
<dbReference type="GO" id="GO:0006355">
    <property type="term" value="P:regulation of DNA-templated transcription"/>
    <property type="evidence" value="ECO:0007669"/>
    <property type="project" value="InterPro"/>
</dbReference>
<dbReference type="InterPro" id="IPR039420">
    <property type="entry name" value="WalR-like"/>
</dbReference>
<dbReference type="InterPro" id="IPR011006">
    <property type="entry name" value="CheY-like_superfamily"/>
</dbReference>
<evidence type="ECO:0000313" key="10">
    <source>
        <dbReference type="EMBL" id="NBJ93641.1"/>
    </source>
</evidence>
<dbReference type="Gene3D" id="6.10.250.690">
    <property type="match status" value="1"/>
</dbReference>
<dbReference type="InterPro" id="IPR001867">
    <property type="entry name" value="OmpR/PhoB-type_DNA-bd"/>
</dbReference>
<keyword evidence="6" id="KW-0597">Phosphoprotein</keyword>
<dbReference type="PANTHER" id="PTHR48111">
    <property type="entry name" value="REGULATOR OF RPOS"/>
    <property type="match status" value="1"/>
</dbReference>
<evidence type="ECO:0000313" key="11">
    <source>
        <dbReference type="Proteomes" id="UP001154420"/>
    </source>
</evidence>
<dbReference type="Pfam" id="PF00072">
    <property type="entry name" value="Response_reg"/>
    <property type="match status" value="1"/>
</dbReference>
<protein>
    <recommendedName>
        <fullName evidence="1">Stage 0 sporulation protein A homolog</fullName>
    </recommendedName>
</protein>
<dbReference type="GO" id="GO:0032993">
    <property type="term" value="C:protein-DNA complex"/>
    <property type="evidence" value="ECO:0007669"/>
    <property type="project" value="TreeGrafter"/>
</dbReference>
<dbReference type="Proteomes" id="UP001154420">
    <property type="component" value="Unassembled WGS sequence"/>
</dbReference>
<evidence type="ECO:0000259" key="8">
    <source>
        <dbReference type="PROSITE" id="PS50110"/>
    </source>
</evidence>
<proteinExistence type="predicted"/>
<keyword evidence="11" id="KW-1185">Reference proteome</keyword>
<gene>
    <name evidence="10" type="ORF">D5281_13825</name>
</gene>
<dbReference type="SUPFAM" id="SSF46894">
    <property type="entry name" value="C-terminal effector domain of the bipartite response regulators"/>
    <property type="match status" value="1"/>
</dbReference>
<feature type="modified residue" description="4-aspartylphosphate" evidence="6">
    <location>
        <position position="52"/>
    </location>
</feature>
<dbReference type="SMART" id="SM00862">
    <property type="entry name" value="Trans_reg_C"/>
    <property type="match status" value="1"/>
</dbReference>
<evidence type="ECO:0000256" key="1">
    <source>
        <dbReference type="ARBA" id="ARBA00018672"/>
    </source>
</evidence>
<dbReference type="EMBL" id="QZDT01000022">
    <property type="protein sequence ID" value="NBJ93641.1"/>
    <property type="molecule type" value="Genomic_DNA"/>
</dbReference>
<dbReference type="SUPFAM" id="SSF52172">
    <property type="entry name" value="CheY-like"/>
    <property type="match status" value="1"/>
</dbReference>
<accession>A0A9X5GT52</accession>
<keyword evidence="4" id="KW-0804">Transcription</keyword>
<dbReference type="InterPro" id="IPR016032">
    <property type="entry name" value="Sig_transdc_resp-reg_C-effctor"/>
</dbReference>
<comment type="function">
    <text evidence="5">May play the central regulatory role in sporulation. It may be an element of the effector pathway responsible for the activation of sporulation genes in response to nutritional stress. Spo0A may act in concert with spo0H (a sigma factor) to control the expression of some genes that are critical to the sporulation process.</text>
</comment>
<dbReference type="GO" id="GO:0000156">
    <property type="term" value="F:phosphorelay response regulator activity"/>
    <property type="evidence" value="ECO:0007669"/>
    <property type="project" value="TreeGrafter"/>
</dbReference>
<dbReference type="SMART" id="SM00448">
    <property type="entry name" value="REC"/>
    <property type="match status" value="1"/>
</dbReference>
<reference evidence="10" key="1">
    <citation type="submission" date="2018-09" db="EMBL/GenBank/DDBJ databases">
        <title>Murine metabolic-syndrome-specific gut microbial biobank.</title>
        <authorList>
            <person name="Liu C."/>
        </authorList>
    </citation>
    <scope>NUCLEOTIDE SEQUENCE</scope>
    <source>
        <strain evidence="10">D42-62</strain>
    </source>
</reference>
<keyword evidence="3 7" id="KW-0238">DNA-binding</keyword>
<dbReference type="Gene3D" id="1.10.10.10">
    <property type="entry name" value="Winged helix-like DNA-binding domain superfamily/Winged helix DNA-binding domain"/>
    <property type="match status" value="1"/>
</dbReference>
<sequence length="221" mass="24252">MHRIMIIEDEPAVREELALLLKNEGYHVLPVTDFTDVPQQTANYRPHLILLDIGLPGGDGFSLCVNLRKSADVPIIFVTGKDSGADEVKALSLGGDDYITKPYSVPVLLARIKAVLRRINKAPGADVIEIEGLSLDLAKGTVSRGTKKAVLSRNELQILACLMAYAGEIVSRADLIEMLWDNQIYIDDNTLSVNVTRLRGKLKDIGAADLIKTRRGMGYQL</sequence>
<dbReference type="Pfam" id="PF00486">
    <property type="entry name" value="Trans_reg_C"/>
    <property type="match status" value="1"/>
</dbReference>
<dbReference type="OrthoDB" id="9790442at2"/>
<keyword evidence="2" id="KW-0805">Transcription regulation</keyword>
<evidence type="ECO:0000259" key="9">
    <source>
        <dbReference type="PROSITE" id="PS51755"/>
    </source>
</evidence>
<evidence type="ECO:0000256" key="4">
    <source>
        <dbReference type="ARBA" id="ARBA00023163"/>
    </source>
</evidence>